<keyword evidence="2" id="KW-1003">Cell membrane</keyword>
<keyword evidence="5 6" id="KW-0472">Membrane</keyword>
<keyword evidence="9" id="KW-1185">Reference proteome</keyword>
<dbReference type="EMBL" id="CP136964">
    <property type="protein sequence ID" value="WOS96424.1"/>
    <property type="molecule type" value="Genomic_DNA"/>
</dbReference>
<feature type="transmembrane region" description="Helical" evidence="6">
    <location>
        <begin position="187"/>
        <end position="208"/>
    </location>
</feature>
<dbReference type="InterPro" id="IPR036866">
    <property type="entry name" value="RibonucZ/Hydroxyglut_hydro"/>
</dbReference>
<feature type="domain" description="Metallo-beta-lactamase" evidence="7">
    <location>
        <begin position="459"/>
        <end position="655"/>
    </location>
</feature>
<dbReference type="PANTHER" id="PTHR30619:SF7">
    <property type="entry name" value="BETA-LACTAMASE DOMAIN PROTEIN"/>
    <property type="match status" value="1"/>
</dbReference>
<feature type="transmembrane region" description="Helical" evidence="6">
    <location>
        <begin position="15"/>
        <end position="33"/>
    </location>
</feature>
<evidence type="ECO:0000256" key="3">
    <source>
        <dbReference type="ARBA" id="ARBA00022692"/>
    </source>
</evidence>
<accession>A0AAF1BMX9</accession>
<dbReference type="NCBIfam" id="TIGR00361">
    <property type="entry name" value="ComEC_Rec2"/>
    <property type="match status" value="1"/>
</dbReference>
<keyword evidence="4 6" id="KW-1133">Transmembrane helix</keyword>
<dbReference type="GO" id="GO:0030420">
    <property type="term" value="P:establishment of competence for transformation"/>
    <property type="evidence" value="ECO:0007669"/>
    <property type="project" value="InterPro"/>
</dbReference>
<evidence type="ECO:0000259" key="7">
    <source>
        <dbReference type="SMART" id="SM00849"/>
    </source>
</evidence>
<dbReference type="InterPro" id="IPR004797">
    <property type="entry name" value="Competence_ComEC/Rec2"/>
</dbReference>
<organism evidence="8 9">
    <name type="scientific">Nosocomiicoccus massiliensis</name>
    <dbReference type="NCBI Taxonomy" id="1232430"/>
    <lineage>
        <taxon>Bacteria</taxon>
        <taxon>Bacillati</taxon>
        <taxon>Bacillota</taxon>
        <taxon>Bacilli</taxon>
        <taxon>Bacillales</taxon>
        <taxon>Staphylococcaceae</taxon>
        <taxon>Nosocomiicoccus</taxon>
    </lineage>
</organism>
<reference evidence="9" key="1">
    <citation type="submission" date="2017-09" db="EMBL/GenBank/DDBJ databases">
        <title>Bacterial strain isolated from the female urinary microbiota.</title>
        <authorList>
            <person name="Thomas-White K."/>
            <person name="Kumar N."/>
            <person name="Forster S."/>
            <person name="Putonti C."/>
            <person name="Lawley T."/>
            <person name="Wolfe A.J."/>
        </authorList>
    </citation>
    <scope>NUCLEOTIDE SEQUENCE [LARGE SCALE GENOMIC DNA]</scope>
    <source>
        <strain evidence="9">UMB0959</strain>
    </source>
</reference>
<comment type="subcellular location">
    <subcellularLocation>
        <location evidence="1">Cell membrane</location>
        <topology evidence="1">Multi-pass membrane protein</topology>
    </subcellularLocation>
</comment>
<gene>
    <name evidence="8" type="ORF">CJ229_001380</name>
</gene>
<feature type="transmembrane region" description="Helical" evidence="6">
    <location>
        <begin position="372"/>
        <end position="389"/>
    </location>
</feature>
<dbReference type="Pfam" id="PF00753">
    <property type="entry name" value="Lactamase_B"/>
    <property type="match status" value="1"/>
</dbReference>
<dbReference type="AlphaFoldDB" id="A0AAF1BMX9"/>
<dbReference type="InterPro" id="IPR035681">
    <property type="entry name" value="ComA-like_MBL"/>
</dbReference>
<evidence type="ECO:0000256" key="2">
    <source>
        <dbReference type="ARBA" id="ARBA00022475"/>
    </source>
</evidence>
<feature type="transmembrane region" description="Helical" evidence="6">
    <location>
        <begin position="429"/>
        <end position="446"/>
    </location>
</feature>
<dbReference type="SUPFAM" id="SSF56281">
    <property type="entry name" value="Metallo-hydrolase/oxidoreductase"/>
    <property type="match status" value="1"/>
</dbReference>
<evidence type="ECO:0000313" key="8">
    <source>
        <dbReference type="EMBL" id="WOS96424.1"/>
    </source>
</evidence>
<evidence type="ECO:0000256" key="5">
    <source>
        <dbReference type="ARBA" id="ARBA00023136"/>
    </source>
</evidence>
<evidence type="ECO:0000256" key="1">
    <source>
        <dbReference type="ARBA" id="ARBA00004651"/>
    </source>
</evidence>
<proteinExistence type="predicted"/>
<evidence type="ECO:0000313" key="9">
    <source>
        <dbReference type="Proteomes" id="UP000243626"/>
    </source>
</evidence>
<dbReference type="Pfam" id="PF03772">
    <property type="entry name" value="Competence"/>
    <property type="match status" value="1"/>
</dbReference>
<feature type="transmembrane region" description="Helical" evidence="6">
    <location>
        <begin position="401"/>
        <end position="417"/>
    </location>
</feature>
<dbReference type="InterPro" id="IPR001279">
    <property type="entry name" value="Metallo-B-lactamas"/>
</dbReference>
<feature type="transmembrane region" description="Helical" evidence="6">
    <location>
        <begin position="220"/>
        <end position="248"/>
    </location>
</feature>
<dbReference type="Proteomes" id="UP000243626">
    <property type="component" value="Chromosome"/>
</dbReference>
<keyword evidence="3 6" id="KW-0812">Transmembrane</keyword>
<dbReference type="RefSeq" id="WP_317846598.1">
    <property type="nucleotide sequence ID" value="NZ_CP136964.1"/>
</dbReference>
<feature type="transmembrane region" description="Helical" evidence="6">
    <location>
        <begin position="307"/>
        <end position="329"/>
    </location>
</feature>
<feature type="transmembrane region" description="Helical" evidence="6">
    <location>
        <begin position="260"/>
        <end position="280"/>
    </location>
</feature>
<dbReference type="PANTHER" id="PTHR30619">
    <property type="entry name" value="DNA INTERNALIZATION/COMPETENCE PROTEIN COMEC/REC2"/>
    <property type="match status" value="1"/>
</dbReference>
<dbReference type="SMART" id="SM00849">
    <property type="entry name" value="Lactamase_B"/>
    <property type="match status" value="1"/>
</dbReference>
<dbReference type="NCBIfam" id="TIGR00360">
    <property type="entry name" value="ComEC_N-term"/>
    <property type="match status" value="1"/>
</dbReference>
<dbReference type="InterPro" id="IPR052159">
    <property type="entry name" value="Competence_DNA_uptake"/>
</dbReference>
<dbReference type="GO" id="GO:0005886">
    <property type="term" value="C:plasma membrane"/>
    <property type="evidence" value="ECO:0007669"/>
    <property type="project" value="UniProtKB-SubCell"/>
</dbReference>
<protein>
    <submittedName>
        <fullName evidence="8">DNA internalization-related competence protein ComEC/Rec2</fullName>
    </submittedName>
</protein>
<sequence length="710" mass="82340">MVIITYIVFIQRISYIVYTLILISVIISSTYFYSNRDTFKEETIDYFTISDYKYNNDTISYIGEYENYRFYVYMENEALLPIGTMCNGDFEVVKPNIERNFIKRNQALSMKISNVVGSIYVKDDRSNCSETKKTVKMKINNLKYKYTEKVLKISNYPYTGDILMLSIGNKMMLDSQFFSALQKLGIYHLYVISGTHVAYITMVLIFLFTRFRLPIEYVKALVVICLLIFLMINIFSPSVLRAVLMAVLLIITSYFNKKPYLAIISLTAIIQFVIHPYIIFHAGFQLSYVTTFTIILSRHFFNDRQPFIQMIIVTVICEVCTIVLILFHFNEVSISGIVMNLIFGPIFSFVIFPSVFIFNMSLFTYLPECFDYLLHLIFSTNTSLILYLGNVIEHRLPIKNISSIFIVILAIISYFHIRTVLTKSLKKIIRMTLIFIVFLLLSSFNFKDDIKFVMVDVGQGDAFLITDEKYNQTILVDTGGKFYRNDYEIRLAEKTILPYLKENGIRKIDLLVISHMDNDHMGEATYISSKLPIKNVYINPRDEKLTEGYLKQFSESNILYSTEVSELKFKRITLKNVNTIIHTNNSNDQSIVLDVNLFDYHILMLGDLSVEYEEEILKNVNKIDIVKIGHHGSNTSTGVDLVEREFNLALISSGVNNSYGHPHKEVTDLLTKYNKEIVSTKESGMVEITFKKNGYCTKHKLRKIENRCYK</sequence>
<evidence type="ECO:0000256" key="4">
    <source>
        <dbReference type="ARBA" id="ARBA00022989"/>
    </source>
</evidence>
<dbReference type="CDD" id="cd07731">
    <property type="entry name" value="ComA-like_MBL-fold"/>
    <property type="match status" value="1"/>
</dbReference>
<name>A0AAF1BMX9_9STAP</name>
<dbReference type="KEGG" id="nmy:CJ229_001380"/>
<dbReference type="InterPro" id="IPR004477">
    <property type="entry name" value="ComEC_N"/>
</dbReference>
<evidence type="ECO:0000256" key="6">
    <source>
        <dbReference type="SAM" id="Phobius"/>
    </source>
</evidence>
<feature type="transmembrane region" description="Helical" evidence="6">
    <location>
        <begin position="341"/>
        <end position="366"/>
    </location>
</feature>
<dbReference type="Gene3D" id="3.60.15.10">
    <property type="entry name" value="Ribonuclease Z/Hydroxyacylglutathione hydrolase-like"/>
    <property type="match status" value="1"/>
</dbReference>